<dbReference type="EMBL" id="KK104955">
    <property type="protein sequence ID" value="KIY93211.1"/>
    <property type="molecule type" value="Genomic_DNA"/>
</dbReference>
<evidence type="ECO:0000256" key="1">
    <source>
        <dbReference type="SAM" id="Coils"/>
    </source>
</evidence>
<gene>
    <name evidence="2" type="ORF">MNEG_14752</name>
</gene>
<dbReference type="STRING" id="145388.A0A0D2LUB5"/>
<evidence type="ECO:0000313" key="3">
    <source>
        <dbReference type="Proteomes" id="UP000054498"/>
    </source>
</evidence>
<dbReference type="GeneID" id="25732345"/>
<dbReference type="Proteomes" id="UP000054498">
    <property type="component" value="Unassembled WGS sequence"/>
</dbReference>
<accession>A0A0D2LUB5</accession>
<feature type="coiled-coil region" evidence="1">
    <location>
        <begin position="29"/>
        <end position="56"/>
    </location>
</feature>
<protein>
    <submittedName>
        <fullName evidence="2">Uncharacterized protein</fullName>
    </submittedName>
</protein>
<organism evidence="2 3">
    <name type="scientific">Monoraphidium neglectum</name>
    <dbReference type="NCBI Taxonomy" id="145388"/>
    <lineage>
        <taxon>Eukaryota</taxon>
        <taxon>Viridiplantae</taxon>
        <taxon>Chlorophyta</taxon>
        <taxon>core chlorophytes</taxon>
        <taxon>Chlorophyceae</taxon>
        <taxon>CS clade</taxon>
        <taxon>Sphaeropleales</taxon>
        <taxon>Selenastraceae</taxon>
        <taxon>Monoraphidium</taxon>
    </lineage>
</organism>
<dbReference type="RefSeq" id="XP_013892231.1">
    <property type="nucleotide sequence ID" value="XM_014036777.1"/>
</dbReference>
<name>A0A0D2LUB5_9CHLO</name>
<evidence type="ECO:0000313" key="2">
    <source>
        <dbReference type="EMBL" id="KIY93211.1"/>
    </source>
</evidence>
<reference evidence="2 3" key="1">
    <citation type="journal article" date="2013" name="BMC Genomics">
        <title>Reconstruction of the lipid metabolism for the microalga Monoraphidium neglectum from its genome sequence reveals characteristics suitable for biofuel production.</title>
        <authorList>
            <person name="Bogen C."/>
            <person name="Al-Dilaimi A."/>
            <person name="Albersmeier A."/>
            <person name="Wichmann J."/>
            <person name="Grundmann M."/>
            <person name="Rupp O."/>
            <person name="Lauersen K.J."/>
            <person name="Blifernez-Klassen O."/>
            <person name="Kalinowski J."/>
            <person name="Goesmann A."/>
            <person name="Mussgnug J.H."/>
            <person name="Kruse O."/>
        </authorList>
    </citation>
    <scope>NUCLEOTIDE SEQUENCE [LARGE SCALE GENOMIC DNA]</scope>
    <source>
        <strain evidence="2 3">SAG 48.87</strain>
    </source>
</reference>
<keyword evidence="3" id="KW-1185">Reference proteome</keyword>
<dbReference type="AlphaFoldDB" id="A0A0D2LUB5"/>
<dbReference type="KEGG" id="mng:MNEG_14752"/>
<sequence>MRRTPCARARLLARRAVHDRHPAWDGFDKAAMYKQLEAIEKDAAEARARKAADRAAAEKAAAGAAAAAGARHA</sequence>
<keyword evidence="1" id="KW-0175">Coiled coil</keyword>
<proteinExistence type="predicted"/>